<evidence type="ECO:0000313" key="2">
    <source>
        <dbReference type="Proteomes" id="UP000319716"/>
    </source>
</evidence>
<dbReference type="EMBL" id="BEXB01000046">
    <property type="protein sequence ID" value="GAY78325.1"/>
    <property type="molecule type" value="Genomic_DNA"/>
</dbReference>
<gene>
    <name evidence="1" type="ORF">NBRC111894_3879</name>
</gene>
<dbReference type="PROSITE" id="PS51257">
    <property type="entry name" value="PROKAR_LIPOPROTEIN"/>
    <property type="match status" value="1"/>
</dbReference>
<dbReference type="Proteomes" id="UP000319716">
    <property type="component" value="Unassembled WGS sequence"/>
</dbReference>
<accession>A0A4Y1ZGT3</accession>
<sequence length="54" mass="5792">MAGPKITCFLCLLEKPSKMRLVVNLQPCVMGSCLFGAESSLRLLACRGRTSSSS</sequence>
<comment type="caution">
    <text evidence="1">The sequence shown here is derived from an EMBL/GenBank/DDBJ whole genome shotgun (WGS) entry which is preliminary data.</text>
</comment>
<evidence type="ECO:0000313" key="1">
    <source>
        <dbReference type="EMBL" id="GAY78325.1"/>
    </source>
</evidence>
<organism evidence="1 2">
    <name type="scientific">Sporolactobacillus inulinus</name>
    <dbReference type="NCBI Taxonomy" id="2078"/>
    <lineage>
        <taxon>Bacteria</taxon>
        <taxon>Bacillati</taxon>
        <taxon>Bacillota</taxon>
        <taxon>Bacilli</taxon>
        <taxon>Bacillales</taxon>
        <taxon>Sporolactobacillaceae</taxon>
        <taxon>Sporolactobacillus</taxon>
    </lineage>
</organism>
<proteinExistence type="predicted"/>
<protein>
    <submittedName>
        <fullName evidence="1">Uncharacterized protein</fullName>
    </submittedName>
</protein>
<name>A0A4Y1ZGT3_9BACL</name>
<reference evidence="1 2" key="1">
    <citation type="submission" date="2017-11" db="EMBL/GenBank/DDBJ databases">
        <title>Draft Genome Sequence of Sporolactobacillus inulinus NBRC 111894 Isolated from Koso, a Japanese Sugar-Vegetable Fermented Beverage.</title>
        <authorList>
            <person name="Chiou T.Y."/>
            <person name="Oshima K."/>
            <person name="Suda W."/>
            <person name="Hattori M."/>
            <person name="Takahashi T."/>
        </authorList>
    </citation>
    <scope>NUCLEOTIDE SEQUENCE [LARGE SCALE GENOMIC DNA]</scope>
    <source>
        <strain evidence="1 2">NBRC111894</strain>
    </source>
</reference>
<dbReference type="AlphaFoldDB" id="A0A4Y1ZGT3"/>